<dbReference type="Gramene" id="AUR62040794-RA">
    <property type="protein sequence ID" value="AUR62040794-RA:cds"/>
    <property type="gene ID" value="AUR62040794"/>
</dbReference>
<accession>A0A803N5C1</accession>
<organism evidence="1 2">
    <name type="scientific">Chenopodium quinoa</name>
    <name type="common">Quinoa</name>
    <dbReference type="NCBI Taxonomy" id="63459"/>
    <lineage>
        <taxon>Eukaryota</taxon>
        <taxon>Viridiplantae</taxon>
        <taxon>Streptophyta</taxon>
        <taxon>Embryophyta</taxon>
        <taxon>Tracheophyta</taxon>
        <taxon>Spermatophyta</taxon>
        <taxon>Magnoliopsida</taxon>
        <taxon>eudicotyledons</taxon>
        <taxon>Gunneridae</taxon>
        <taxon>Pentapetalae</taxon>
        <taxon>Caryophyllales</taxon>
        <taxon>Chenopodiaceae</taxon>
        <taxon>Chenopodioideae</taxon>
        <taxon>Atripliceae</taxon>
        <taxon>Chenopodium</taxon>
    </lineage>
</organism>
<evidence type="ECO:0000313" key="1">
    <source>
        <dbReference type="EnsemblPlants" id="AUR62040794-RA:cds"/>
    </source>
</evidence>
<dbReference type="EnsemblPlants" id="AUR62040794-RA">
    <property type="protein sequence ID" value="AUR62040794-RA:cds"/>
    <property type="gene ID" value="AUR62040794"/>
</dbReference>
<dbReference type="Proteomes" id="UP000596660">
    <property type="component" value="Unplaced"/>
</dbReference>
<reference evidence="1" key="2">
    <citation type="submission" date="2021-03" db="UniProtKB">
        <authorList>
            <consortium name="EnsemblPlants"/>
        </authorList>
    </citation>
    <scope>IDENTIFICATION</scope>
</reference>
<evidence type="ECO:0000313" key="2">
    <source>
        <dbReference type="Proteomes" id="UP000596660"/>
    </source>
</evidence>
<name>A0A803N5C1_CHEQI</name>
<proteinExistence type="predicted"/>
<keyword evidence="2" id="KW-1185">Reference proteome</keyword>
<protein>
    <submittedName>
        <fullName evidence="1">Uncharacterized protein</fullName>
    </submittedName>
</protein>
<sequence length="194" mass="20709">MKSIIDHSAPHSSVCSQSGSNQLELGLNVLDDISIKLKGLGKDINRDRCFRAKNSVTNSDHTWILATQGRNGKSRSFANIELKVNESLWENKDVSLFENLGKELVCTIICWVRGHKTNINGTLHHCENLSGTGVCVGARRPYGAKSSLASDMPRVLSPGSCAAATGVTAEPSLLLVLPGLSSPLVKKSSAVTAI</sequence>
<dbReference type="AlphaFoldDB" id="A0A803N5C1"/>
<reference evidence="1" key="1">
    <citation type="journal article" date="2017" name="Nature">
        <title>The genome of Chenopodium quinoa.</title>
        <authorList>
            <person name="Jarvis D.E."/>
            <person name="Ho Y.S."/>
            <person name="Lightfoot D.J."/>
            <person name="Schmoeckel S.M."/>
            <person name="Li B."/>
            <person name="Borm T.J.A."/>
            <person name="Ohyanagi H."/>
            <person name="Mineta K."/>
            <person name="Michell C.T."/>
            <person name="Saber N."/>
            <person name="Kharbatia N.M."/>
            <person name="Rupper R.R."/>
            <person name="Sharp A.R."/>
            <person name="Dally N."/>
            <person name="Boughton B.A."/>
            <person name="Woo Y.H."/>
            <person name="Gao G."/>
            <person name="Schijlen E.G.W.M."/>
            <person name="Guo X."/>
            <person name="Momin A.A."/>
            <person name="Negrao S."/>
            <person name="Al-Babili S."/>
            <person name="Gehring C."/>
            <person name="Roessner U."/>
            <person name="Jung C."/>
            <person name="Murphy K."/>
            <person name="Arold S.T."/>
            <person name="Gojobori T."/>
            <person name="van der Linden C.G."/>
            <person name="van Loo E.N."/>
            <person name="Jellen E.N."/>
            <person name="Maughan P.J."/>
            <person name="Tester M."/>
        </authorList>
    </citation>
    <scope>NUCLEOTIDE SEQUENCE [LARGE SCALE GENOMIC DNA]</scope>
    <source>
        <strain evidence="1">cv. PI 614886</strain>
    </source>
</reference>